<dbReference type="GO" id="GO:0004475">
    <property type="term" value="F:mannose-1-phosphate guanylyltransferase (GTP) activity"/>
    <property type="evidence" value="ECO:0007669"/>
    <property type="project" value="TreeGrafter"/>
</dbReference>
<dbReference type="Pfam" id="PF22640">
    <property type="entry name" value="ManC_GMP_beta-helix"/>
    <property type="match status" value="1"/>
</dbReference>
<reference evidence="3 4" key="1">
    <citation type="journal article" date="2010" name="Stand. Genomic Sci.">
        <title>Non-contiguous finished genome sequence of Aminomonas paucivorans type strain (GLU-3).</title>
        <authorList>
            <person name="Pitluck S."/>
            <person name="Yasawong M."/>
            <person name="Held B."/>
            <person name="Lapidus A."/>
            <person name="Nolan M."/>
            <person name="Copeland A."/>
            <person name="Lucas S."/>
            <person name="Del Rio T.G."/>
            <person name="Tice H."/>
            <person name="Cheng J.F."/>
            <person name="Chertkov O."/>
            <person name="Goodwin L."/>
            <person name="Tapia R."/>
            <person name="Han C."/>
            <person name="Liolios K."/>
            <person name="Ivanova N."/>
            <person name="Mavromatis K."/>
            <person name="Ovchinnikova G."/>
            <person name="Pati A."/>
            <person name="Chen A."/>
            <person name="Palaniappan K."/>
            <person name="Land M."/>
            <person name="Hauser L."/>
            <person name="Chang Y.J."/>
            <person name="Jeffries C.D."/>
            <person name="Pukall R."/>
            <person name="Spring S."/>
            <person name="Rohde M."/>
            <person name="Sikorski J."/>
            <person name="Goker M."/>
            <person name="Woyke T."/>
            <person name="Bristow J."/>
            <person name="Eisen J.A."/>
            <person name="Markowitz V."/>
            <person name="Hugenholtz P."/>
            <person name="Kyrpides N.C."/>
            <person name="Klenk H.P."/>
        </authorList>
    </citation>
    <scope>NUCLEOTIDE SEQUENCE [LARGE SCALE GENOMIC DNA]</scope>
    <source>
        <strain evidence="3 4">DSM 12260</strain>
    </source>
</reference>
<keyword evidence="3" id="KW-0808">Transferase</keyword>
<proteinExistence type="predicted"/>
<accession>E3CZD1</accession>
<dbReference type="SUPFAM" id="SSF159283">
    <property type="entry name" value="Guanosine diphospho-D-mannose pyrophosphorylase/mannose-6-phosphate isomerase linker domain"/>
    <property type="match status" value="1"/>
</dbReference>
<dbReference type="RefSeq" id="WP_006301872.1">
    <property type="nucleotide sequence ID" value="NZ_CM001022.1"/>
</dbReference>
<evidence type="ECO:0000259" key="1">
    <source>
        <dbReference type="Pfam" id="PF00483"/>
    </source>
</evidence>
<dbReference type="EMBL" id="CM001022">
    <property type="protein sequence ID" value="EFQ24628.1"/>
    <property type="molecule type" value="Genomic_DNA"/>
</dbReference>
<dbReference type="Pfam" id="PF00483">
    <property type="entry name" value="NTP_transferase"/>
    <property type="match status" value="1"/>
</dbReference>
<dbReference type="Proteomes" id="UP000005096">
    <property type="component" value="Chromosome"/>
</dbReference>
<gene>
    <name evidence="3" type="ORF">Apau_2218</name>
</gene>
<dbReference type="InterPro" id="IPR029044">
    <property type="entry name" value="Nucleotide-diphossugar_trans"/>
</dbReference>
<evidence type="ECO:0000313" key="4">
    <source>
        <dbReference type="Proteomes" id="UP000005096"/>
    </source>
</evidence>
<evidence type="ECO:0000313" key="3">
    <source>
        <dbReference type="EMBL" id="EFQ24628.1"/>
    </source>
</evidence>
<dbReference type="GO" id="GO:0009298">
    <property type="term" value="P:GDP-mannose biosynthetic process"/>
    <property type="evidence" value="ECO:0007669"/>
    <property type="project" value="TreeGrafter"/>
</dbReference>
<dbReference type="InterPro" id="IPR005835">
    <property type="entry name" value="NTP_transferase_dom"/>
</dbReference>
<organism evidence="3 4">
    <name type="scientific">Aminomonas paucivorans DSM 12260</name>
    <dbReference type="NCBI Taxonomy" id="584708"/>
    <lineage>
        <taxon>Bacteria</taxon>
        <taxon>Thermotogati</taxon>
        <taxon>Synergistota</taxon>
        <taxon>Synergistia</taxon>
        <taxon>Synergistales</taxon>
        <taxon>Synergistaceae</taxon>
        <taxon>Aminomonas</taxon>
    </lineage>
</organism>
<sequence length="353" mass="39694">MPSILILAGGEGVRFWPRSTRSRPKQFLPLAGGDRVMAARTWDRAVALVGEERVFLVTGERHEPLVRQFLPEVPEPQILLEPEGRSTAAAVLLGCARIASLRGEGEVVAVLPSDHRIADERRFRSLLEVALTWGNSGRMLFFGVPPTRPETGFGYLRIRPLPVRGIFQGVGFVEKPSEEEARDLIRGGEVLWNTGIYVFQVRRLAELAGRIDPRLREGYEGFLRAWRDRDGEERKRVHRSLPAISLEYALLSRLSSFFVLPGDFGWDDLGDWRSLERIRPRDRDGNVSAGRAALLECRDCIVDEGSQRVALFGVRDLVVAACPEGVLVCPRDRVGELRRLVDHLKESGRADWT</sequence>
<dbReference type="SUPFAM" id="SSF53448">
    <property type="entry name" value="Nucleotide-diphospho-sugar transferases"/>
    <property type="match status" value="1"/>
</dbReference>
<dbReference type="eggNOG" id="COG0836">
    <property type="taxonomic scope" value="Bacteria"/>
</dbReference>
<dbReference type="OrthoDB" id="9806359at2"/>
<dbReference type="HOGENOM" id="CLU_035527_0_1_0"/>
<feature type="domain" description="MannoseP isomerase/GMP-like beta-helix" evidence="2">
    <location>
        <begin position="290"/>
        <end position="344"/>
    </location>
</feature>
<dbReference type="PANTHER" id="PTHR46390">
    <property type="entry name" value="MANNOSE-1-PHOSPHATE GUANYLYLTRANSFERASE"/>
    <property type="match status" value="1"/>
</dbReference>
<evidence type="ECO:0000259" key="2">
    <source>
        <dbReference type="Pfam" id="PF22640"/>
    </source>
</evidence>
<protein>
    <submittedName>
        <fullName evidence="3">Nucleotidyl transferase</fullName>
    </submittedName>
</protein>
<dbReference type="PaxDb" id="584708-Apau_2218"/>
<dbReference type="AlphaFoldDB" id="E3CZD1"/>
<dbReference type="Gene3D" id="3.90.550.10">
    <property type="entry name" value="Spore Coat Polysaccharide Biosynthesis Protein SpsA, Chain A"/>
    <property type="match status" value="1"/>
</dbReference>
<dbReference type="PANTHER" id="PTHR46390:SF1">
    <property type="entry name" value="MANNOSE-1-PHOSPHATE GUANYLYLTRANSFERASE"/>
    <property type="match status" value="1"/>
</dbReference>
<name>E3CZD1_9BACT</name>
<feature type="domain" description="Nucleotidyl transferase" evidence="1">
    <location>
        <begin position="5"/>
        <end position="280"/>
    </location>
</feature>
<dbReference type="STRING" id="584708.Apau_2218"/>
<dbReference type="InterPro" id="IPR054566">
    <property type="entry name" value="ManC/GMP-like_b-helix"/>
</dbReference>
<keyword evidence="4" id="KW-1185">Reference proteome</keyword>
<dbReference type="InterPro" id="IPR051161">
    <property type="entry name" value="Mannose-6P_isomerase_type2"/>
</dbReference>